<keyword evidence="1" id="KW-0201">Cytochrome c-type biogenesis</keyword>
<keyword evidence="2" id="KW-0175">Coiled coil</keyword>
<dbReference type="GO" id="GO:0017004">
    <property type="term" value="P:cytochrome complex assembly"/>
    <property type="evidence" value="ECO:0007669"/>
    <property type="project" value="UniProtKB-KW"/>
</dbReference>
<name>A0A4R4DTB5_9PROT</name>
<dbReference type="NCBIfam" id="TIGR03142">
    <property type="entry name" value="cytochro_ccmI"/>
    <property type="match status" value="1"/>
</dbReference>
<reference evidence="4 5" key="1">
    <citation type="submission" date="2019-03" db="EMBL/GenBank/DDBJ databases">
        <title>Paracraurococcus aquatilis NE82 genome sequence.</title>
        <authorList>
            <person name="Zhao Y."/>
            <person name="Du Z."/>
        </authorList>
    </citation>
    <scope>NUCLEOTIDE SEQUENCE [LARGE SCALE GENOMIC DNA]</scope>
    <source>
        <strain evidence="4 5">NE82</strain>
    </source>
</reference>
<dbReference type="RefSeq" id="WP_132284398.1">
    <property type="nucleotide sequence ID" value="NZ_SKBM01000002.1"/>
</dbReference>
<dbReference type="InterPro" id="IPR011990">
    <property type="entry name" value="TPR-like_helical_dom_sf"/>
</dbReference>
<feature type="transmembrane region" description="Helical" evidence="3">
    <location>
        <begin position="91"/>
        <end position="109"/>
    </location>
</feature>
<evidence type="ECO:0000256" key="2">
    <source>
        <dbReference type="SAM" id="Coils"/>
    </source>
</evidence>
<proteinExistence type="predicted"/>
<evidence type="ECO:0000313" key="5">
    <source>
        <dbReference type="Proteomes" id="UP000295023"/>
    </source>
</evidence>
<dbReference type="OrthoDB" id="9815847at2"/>
<feature type="transmembrane region" description="Helical" evidence="3">
    <location>
        <begin position="6"/>
        <end position="26"/>
    </location>
</feature>
<comment type="caution">
    <text evidence="4">The sequence shown here is derived from an EMBL/GenBank/DDBJ whole genome shotgun (WGS) entry which is preliminary data.</text>
</comment>
<protein>
    <submittedName>
        <fullName evidence="4">C-type cytochrome biogenesis protein CcmI</fullName>
    </submittedName>
</protein>
<evidence type="ECO:0000313" key="4">
    <source>
        <dbReference type="EMBL" id="TCZ66069.1"/>
    </source>
</evidence>
<feature type="coiled-coil region" evidence="2">
    <location>
        <begin position="32"/>
        <end position="59"/>
    </location>
</feature>
<evidence type="ECO:0000256" key="3">
    <source>
        <dbReference type="SAM" id="Phobius"/>
    </source>
</evidence>
<organism evidence="4 5">
    <name type="scientific">Roseicella aquatilis</name>
    <dbReference type="NCBI Taxonomy" id="2527868"/>
    <lineage>
        <taxon>Bacteria</taxon>
        <taxon>Pseudomonadati</taxon>
        <taxon>Pseudomonadota</taxon>
        <taxon>Alphaproteobacteria</taxon>
        <taxon>Acetobacterales</taxon>
        <taxon>Roseomonadaceae</taxon>
        <taxon>Roseicella</taxon>
    </lineage>
</organism>
<accession>A0A4R4DTB5</accession>
<keyword evidence="3" id="KW-0812">Transmembrane</keyword>
<gene>
    <name evidence="4" type="primary">ccmI</name>
    <name evidence="4" type="ORF">EXY23_03030</name>
</gene>
<evidence type="ECO:0000256" key="1">
    <source>
        <dbReference type="ARBA" id="ARBA00022748"/>
    </source>
</evidence>
<keyword evidence="3" id="KW-0472">Membrane</keyword>
<dbReference type="InterPro" id="IPR019734">
    <property type="entry name" value="TPR_rpt"/>
</dbReference>
<dbReference type="EMBL" id="SKBM01000002">
    <property type="protein sequence ID" value="TCZ66069.1"/>
    <property type="molecule type" value="Genomic_DNA"/>
</dbReference>
<keyword evidence="3" id="KW-1133">Transmembrane helix</keyword>
<dbReference type="AlphaFoldDB" id="A0A4R4DTB5"/>
<dbReference type="SUPFAM" id="SSF48452">
    <property type="entry name" value="TPR-like"/>
    <property type="match status" value="1"/>
</dbReference>
<dbReference type="Pfam" id="PF13181">
    <property type="entry name" value="TPR_8"/>
    <property type="match status" value="1"/>
</dbReference>
<dbReference type="InterPro" id="IPR017560">
    <property type="entry name" value="Cyt_c_biogenesis_CcmI"/>
</dbReference>
<sequence length="350" mass="37508">MSWFPFWPLLGLLAVAALLPLAAALFGPPRARGRREADLALYRAQLAELERERDAGRLDEAEHRAAMLEVQRRLLTAPAEAGPAAGGRSRWALLGGLAAAPALALALYLPSGIPQMPSAPYAARQAAQREAVAEEDRLLGELRNRLLQLPRGTARARDGWLMLANAERKLGRLDAAAEAFGRALEGQFAPDLARPLVLVLLADRHDAAATARDEAALAEARAMLAALPAESTAAPEGWMILAGGARERGKLDLAAEAYRQVLQRRFDPQLAGQLAQVLLEDNRTEEAGALLADALPQAPGDVGLRFLTGLAQAQSGRTEAARATWQALIAEAPEGVPWRGMVERRMQALP</sequence>
<dbReference type="Gene3D" id="1.25.40.10">
    <property type="entry name" value="Tetratricopeptide repeat domain"/>
    <property type="match status" value="2"/>
</dbReference>
<keyword evidence="5" id="KW-1185">Reference proteome</keyword>
<dbReference type="Proteomes" id="UP000295023">
    <property type="component" value="Unassembled WGS sequence"/>
</dbReference>